<evidence type="ECO:0000313" key="2">
    <source>
        <dbReference type="EMBL" id="TDF99579.1"/>
    </source>
</evidence>
<reference evidence="2 3" key="1">
    <citation type="submission" date="2019-03" db="EMBL/GenBank/DDBJ databases">
        <title>This is whole genome sequence of Paenibacillus sp MS74 strain.</title>
        <authorList>
            <person name="Trinh H.N."/>
        </authorList>
    </citation>
    <scope>NUCLEOTIDE SEQUENCE [LARGE SCALE GENOMIC DNA]</scope>
    <source>
        <strain evidence="2 3">MS74</strain>
    </source>
</reference>
<dbReference type="AlphaFoldDB" id="A0A4R5KUI4"/>
<gene>
    <name evidence="2" type="ORF">E1757_07005</name>
</gene>
<name>A0A4R5KUI4_9BACL</name>
<proteinExistence type="predicted"/>
<dbReference type="Proteomes" id="UP000295636">
    <property type="component" value="Unassembled WGS sequence"/>
</dbReference>
<dbReference type="EMBL" id="SMRT01000002">
    <property type="protein sequence ID" value="TDF99579.1"/>
    <property type="molecule type" value="Genomic_DNA"/>
</dbReference>
<dbReference type="RefSeq" id="WP_133226130.1">
    <property type="nucleotide sequence ID" value="NZ_SMRT01000002.1"/>
</dbReference>
<sequence>MIDTEKLAILVSLLCNHFLTGLTLGGMQTGANRQLTLSLHTAAGPPGLQGVGLDSHPGSFRKASALNDE</sequence>
<accession>A0A4R5KUI4</accession>
<evidence type="ECO:0000256" key="1">
    <source>
        <dbReference type="SAM" id="MobiDB-lite"/>
    </source>
</evidence>
<protein>
    <submittedName>
        <fullName evidence="2">Uncharacterized protein</fullName>
    </submittedName>
</protein>
<keyword evidence="3" id="KW-1185">Reference proteome</keyword>
<feature type="region of interest" description="Disordered" evidence="1">
    <location>
        <begin position="46"/>
        <end position="69"/>
    </location>
</feature>
<evidence type="ECO:0000313" key="3">
    <source>
        <dbReference type="Proteomes" id="UP000295636"/>
    </source>
</evidence>
<organism evidence="2 3">
    <name type="scientific">Paenibacillus piri</name>
    <dbReference type="NCBI Taxonomy" id="2547395"/>
    <lineage>
        <taxon>Bacteria</taxon>
        <taxon>Bacillati</taxon>
        <taxon>Bacillota</taxon>
        <taxon>Bacilli</taxon>
        <taxon>Bacillales</taxon>
        <taxon>Paenibacillaceae</taxon>
        <taxon>Paenibacillus</taxon>
    </lineage>
</organism>
<comment type="caution">
    <text evidence="2">The sequence shown here is derived from an EMBL/GenBank/DDBJ whole genome shotgun (WGS) entry which is preliminary data.</text>
</comment>